<dbReference type="GeneID" id="62695068"/>
<dbReference type="HOGENOM" id="CLU_027408_0_2_9"/>
<dbReference type="InterPro" id="IPR036259">
    <property type="entry name" value="MFS_trans_sf"/>
</dbReference>
<dbReference type="eggNOG" id="COG2211">
    <property type="taxonomic scope" value="Bacteria"/>
</dbReference>
<dbReference type="NCBIfam" id="TIGR00792">
    <property type="entry name" value="gph"/>
    <property type="match status" value="1"/>
</dbReference>
<dbReference type="AlphaFoldDB" id="B0NC69"/>
<keyword evidence="2" id="KW-1185">Reference proteome</keyword>
<sequence>MSNVANNGASGEKTLYHGKEAVFRKLAFGSGEIVHNVPWMLVSAYLAFYMTDIAMIPAAAVSILFLVCRCWDAINDPLIGSLADNTNTKMGRYRPWMLGTSIVYIPLVVMLFWAHPDWGVTARTAWGCGFYFLAVVAATSWNIPFCALNGVITPYPGERASFASYRIGISSLACAIPTAIFLPLVAKYSNNYANAPRGFVLATITVCMIAVPFIFLCIGGTKEAIKPPKAQKFTPRQMFETVGKNTPLLIICVGFFVYGLLAYGRTSAAMYYFNYYWGNADAFTIYATARGLICGVAAFFGAALVKKLGSKRNALMFGNLICAVINFIAFFLNPSIISVKGCVAILLIDGIGMGIQTSLLYSMIPDTVEYGQWKSGLRADGLCSSTTSFMMKLGGALSPTIMLAMLAGSGYVANATTQTPQALSSINIVMNLAPAVLAVVSIIIFSFYKLDGKMHAQILEDLKARGQFEAYED</sequence>
<dbReference type="Proteomes" id="UP000289664">
    <property type="component" value="Chromosome"/>
</dbReference>
<dbReference type="RefSeq" id="WP_004606451.1">
    <property type="nucleotide sequence ID" value="NZ_CP036170.1"/>
</dbReference>
<dbReference type="InterPro" id="IPR039672">
    <property type="entry name" value="MFS_2"/>
</dbReference>
<dbReference type="GO" id="GO:0006814">
    <property type="term" value="P:sodium ion transport"/>
    <property type="evidence" value="ECO:0007669"/>
    <property type="project" value="InterPro"/>
</dbReference>
<dbReference type="EMBL" id="CP036170">
    <property type="protein sequence ID" value="QBF73470.1"/>
    <property type="molecule type" value="Genomic_DNA"/>
</dbReference>
<dbReference type="KEGG" id="csci:HDCHBGLK_00844"/>
<evidence type="ECO:0000313" key="1">
    <source>
        <dbReference type="EMBL" id="QBF73470.1"/>
    </source>
</evidence>
<dbReference type="GO" id="GO:0008643">
    <property type="term" value="P:carbohydrate transport"/>
    <property type="evidence" value="ECO:0007669"/>
    <property type="project" value="InterPro"/>
</dbReference>
<reference evidence="1 2" key="1">
    <citation type="journal article" date="2019" name="Appl. Environ. Microbiol.">
        <title>Clostridium scindens ATCC 35704: integration of nutritional requirements, the complete genome sequence, and global transcriptional responses to bile acids.</title>
        <authorList>
            <person name="Devendran S."/>
            <person name="Shrestha R."/>
            <person name="Alves J.M.P."/>
            <person name="Wolf P.G."/>
            <person name="Ly L."/>
            <person name="Hernandez A.G."/>
            <person name="Mendez-Garcia C."/>
            <person name="Inboden A."/>
            <person name="Wiley J."/>
            <person name="Paul O."/>
            <person name="Allen A."/>
            <person name="Springer E."/>
            <person name="Wright C.L."/>
            <person name="Fields C.J."/>
            <person name="Daniel S.L."/>
            <person name="Ridlon J.M."/>
        </authorList>
    </citation>
    <scope>NUCLEOTIDE SEQUENCE [LARGE SCALE GENOMIC DNA]</scope>
    <source>
        <strain evidence="1 2">ATCC 35704</strain>
    </source>
</reference>
<dbReference type="SUPFAM" id="SSF103473">
    <property type="entry name" value="MFS general substrate transporter"/>
    <property type="match status" value="1"/>
</dbReference>
<accession>B0NC69</accession>
<gene>
    <name evidence="1" type="primary">yicJ_2</name>
    <name evidence="1" type="ORF">HDCHBGLK_00844</name>
</gene>
<dbReference type="PANTHER" id="PTHR11328">
    <property type="entry name" value="MAJOR FACILITATOR SUPERFAMILY DOMAIN-CONTAINING PROTEIN"/>
    <property type="match status" value="1"/>
</dbReference>
<dbReference type="GO" id="GO:0015293">
    <property type="term" value="F:symporter activity"/>
    <property type="evidence" value="ECO:0007669"/>
    <property type="project" value="InterPro"/>
</dbReference>
<name>B0NC69_CLOS5</name>
<dbReference type="GO" id="GO:0005886">
    <property type="term" value="C:plasma membrane"/>
    <property type="evidence" value="ECO:0007669"/>
    <property type="project" value="TreeGrafter"/>
</dbReference>
<organism evidence="1 2">
    <name type="scientific">Clostridium scindens (strain ATCC 35704 / DSM 5676 / VPI 13733 / 19)</name>
    <dbReference type="NCBI Taxonomy" id="411468"/>
    <lineage>
        <taxon>Bacteria</taxon>
        <taxon>Bacillati</taxon>
        <taxon>Bacillota</taxon>
        <taxon>Clostridia</taxon>
        <taxon>Lachnospirales</taxon>
        <taxon>Lachnospiraceae</taxon>
    </lineage>
</organism>
<dbReference type="CDD" id="cd17332">
    <property type="entry name" value="MFS_MelB_like"/>
    <property type="match status" value="1"/>
</dbReference>
<proteinExistence type="predicted"/>
<protein>
    <submittedName>
        <fullName evidence="1">Inner membrane symporter YicJ</fullName>
    </submittedName>
</protein>
<dbReference type="Pfam" id="PF13347">
    <property type="entry name" value="MFS_2"/>
    <property type="match status" value="1"/>
</dbReference>
<dbReference type="InterPro" id="IPR001927">
    <property type="entry name" value="Na/Gal_symport"/>
</dbReference>
<evidence type="ECO:0000313" key="2">
    <source>
        <dbReference type="Proteomes" id="UP000289664"/>
    </source>
</evidence>
<dbReference type="Gene3D" id="1.20.1250.20">
    <property type="entry name" value="MFS general substrate transporter like domains"/>
    <property type="match status" value="2"/>
</dbReference>
<dbReference type="PANTHER" id="PTHR11328:SF24">
    <property type="entry name" value="MAJOR FACILITATOR SUPERFAMILY (MFS) PROFILE DOMAIN-CONTAINING PROTEIN"/>
    <property type="match status" value="1"/>
</dbReference>
<dbReference type="OrthoDB" id="9764596at2"/>
<dbReference type="STRING" id="411468.CLOSCI_00902"/>